<dbReference type="Gene3D" id="3.60.10.10">
    <property type="entry name" value="Endonuclease/exonuclease/phosphatase"/>
    <property type="match status" value="1"/>
</dbReference>
<dbReference type="InterPro" id="IPR036691">
    <property type="entry name" value="Endo/exonu/phosph_ase_sf"/>
</dbReference>
<accession>A0AAW2KA30</accession>
<comment type="caution">
    <text evidence="1">The sequence shown here is derived from an EMBL/GenBank/DDBJ whole genome shotgun (WGS) entry which is preliminary data.</text>
</comment>
<dbReference type="SUPFAM" id="SSF56219">
    <property type="entry name" value="DNase I-like"/>
    <property type="match status" value="1"/>
</dbReference>
<organism evidence="1">
    <name type="scientific">Sesamum radiatum</name>
    <name type="common">Black benniseed</name>
    <dbReference type="NCBI Taxonomy" id="300843"/>
    <lineage>
        <taxon>Eukaryota</taxon>
        <taxon>Viridiplantae</taxon>
        <taxon>Streptophyta</taxon>
        <taxon>Embryophyta</taxon>
        <taxon>Tracheophyta</taxon>
        <taxon>Spermatophyta</taxon>
        <taxon>Magnoliopsida</taxon>
        <taxon>eudicotyledons</taxon>
        <taxon>Gunneridae</taxon>
        <taxon>Pentapetalae</taxon>
        <taxon>asterids</taxon>
        <taxon>lamiids</taxon>
        <taxon>Lamiales</taxon>
        <taxon>Pedaliaceae</taxon>
        <taxon>Sesamum</taxon>
    </lineage>
</organism>
<dbReference type="PANTHER" id="PTHR33710">
    <property type="entry name" value="BNAC02G09200D PROTEIN"/>
    <property type="match status" value="1"/>
</dbReference>
<reference evidence="1" key="2">
    <citation type="journal article" date="2024" name="Plant">
        <title>Genomic evolution and insights into agronomic trait innovations of Sesamum species.</title>
        <authorList>
            <person name="Miao H."/>
            <person name="Wang L."/>
            <person name="Qu L."/>
            <person name="Liu H."/>
            <person name="Sun Y."/>
            <person name="Le M."/>
            <person name="Wang Q."/>
            <person name="Wei S."/>
            <person name="Zheng Y."/>
            <person name="Lin W."/>
            <person name="Duan Y."/>
            <person name="Cao H."/>
            <person name="Xiong S."/>
            <person name="Wang X."/>
            <person name="Wei L."/>
            <person name="Li C."/>
            <person name="Ma Q."/>
            <person name="Ju M."/>
            <person name="Zhao R."/>
            <person name="Li G."/>
            <person name="Mu C."/>
            <person name="Tian Q."/>
            <person name="Mei H."/>
            <person name="Zhang T."/>
            <person name="Gao T."/>
            <person name="Zhang H."/>
        </authorList>
    </citation>
    <scope>NUCLEOTIDE SEQUENCE</scope>
    <source>
        <strain evidence="1">G02</strain>
    </source>
</reference>
<proteinExistence type="predicted"/>
<name>A0AAW2KA30_SESRA</name>
<evidence type="ECO:0008006" key="2">
    <source>
        <dbReference type="Google" id="ProtNLM"/>
    </source>
</evidence>
<dbReference type="PANTHER" id="PTHR33710:SF71">
    <property type="entry name" value="ENDONUCLEASE_EXONUCLEASE_PHOSPHATASE DOMAIN-CONTAINING PROTEIN"/>
    <property type="match status" value="1"/>
</dbReference>
<dbReference type="EMBL" id="JACGWJ010000029">
    <property type="protein sequence ID" value="KAL0302936.1"/>
    <property type="molecule type" value="Genomic_DNA"/>
</dbReference>
<protein>
    <recommendedName>
        <fullName evidence="2">Reverse transcriptase domain-containing protein</fullName>
    </recommendedName>
</protein>
<gene>
    <name evidence="1" type="ORF">Sradi_6161700</name>
</gene>
<evidence type="ECO:0000313" key="1">
    <source>
        <dbReference type="EMBL" id="KAL0302936.1"/>
    </source>
</evidence>
<reference evidence="1" key="1">
    <citation type="submission" date="2020-06" db="EMBL/GenBank/DDBJ databases">
        <authorList>
            <person name="Li T."/>
            <person name="Hu X."/>
            <person name="Zhang T."/>
            <person name="Song X."/>
            <person name="Zhang H."/>
            <person name="Dai N."/>
            <person name="Sheng W."/>
            <person name="Hou X."/>
            <person name="Wei L."/>
        </authorList>
    </citation>
    <scope>NUCLEOTIDE SEQUENCE</scope>
    <source>
        <strain evidence="1">G02</strain>
        <tissue evidence="1">Leaf</tissue>
    </source>
</reference>
<sequence length="536" mass="61607">MSLISWNCRVLGSAATIQKLRELVREILKRLSTQSDAPWLCIGDYNKILFQYEKTGTQRHQWQMNDFRRALEQCDLSDLGFQGPMFTWCYRRSHPNTVWARLDRACGNVGWMARAQKGRKRKLQFRFEAKWLQSEECGVVVQEAWNIEAESDPNSCLWRKIQSCRLRLLQWNREHFSRPVHEMKELEARCVTLKQGGLCRESYAELQQVRQQLEELHARETLKWQQHSKNHWLRDGDDNTRFFHAQASTRKRQNLISGLRDDKGNWRDKEEDIQHLLSQYFWHIFTTSCPSESNMNEVLSTIQPRVIMEMNQALAQPFIADEVKMAAFGMKLSIIGELWGWWWPLKHHGYLTLLFADDTLVFYEAKVGQLEEIRRILDGYARASGQVVNFSKSSMVVSGRVRHEVKQQLAAVLGVCLAVSHEKYLGLPVVGGRSRGEMFRGLPSFKRGVGGMRRMGEDGYGSLVRGGCFTVRTAYRNGVPACDVYQRQEFGFFVRGGGNECVAVTIMANAHPAKSSTVCVASVQRCGADACEFSEA</sequence>
<dbReference type="AlphaFoldDB" id="A0AAW2KA30"/>